<dbReference type="RefSeq" id="WP_010039022.1">
    <property type="nucleotide sequence ID" value="NZ_CP025958.1"/>
</dbReference>
<reference evidence="1 2" key="1">
    <citation type="submission" date="2018-01" db="EMBL/GenBank/DDBJ databases">
        <title>G. obscuriglobus.</title>
        <authorList>
            <person name="Franke J."/>
            <person name="Blomberg W."/>
            <person name="Selmecki A."/>
        </authorList>
    </citation>
    <scope>NUCLEOTIDE SEQUENCE [LARGE SCALE GENOMIC DNA]</scope>
    <source>
        <strain evidence="1 2">DSM 5831</strain>
    </source>
</reference>
<dbReference type="Proteomes" id="UP000245802">
    <property type="component" value="Chromosome"/>
</dbReference>
<proteinExistence type="predicted"/>
<evidence type="ECO:0000313" key="1">
    <source>
        <dbReference type="EMBL" id="AWM35931.1"/>
    </source>
</evidence>
<accession>A0A2Z3GTR3</accession>
<dbReference type="AlphaFoldDB" id="A0A2Z3GTR3"/>
<protein>
    <submittedName>
        <fullName evidence="1">Uncharacterized protein</fullName>
    </submittedName>
</protein>
<dbReference type="EMBL" id="CP025958">
    <property type="protein sequence ID" value="AWM35931.1"/>
    <property type="molecule type" value="Genomic_DNA"/>
</dbReference>
<gene>
    <name evidence="1" type="ORF">C1280_02150</name>
</gene>
<sequence>MESIARVVAEFTLWTEGHPHLLDLTTREVLVRLRGWLDERYPGWREAALAAMGDERHGVEVEVLFAERTMKGAILQRASVTGSSPAS</sequence>
<dbReference type="KEGG" id="gog:C1280_02150"/>
<keyword evidence="2" id="KW-1185">Reference proteome</keyword>
<name>A0A2Z3GTR3_9BACT</name>
<evidence type="ECO:0000313" key="2">
    <source>
        <dbReference type="Proteomes" id="UP000245802"/>
    </source>
</evidence>
<organism evidence="1 2">
    <name type="scientific">Gemmata obscuriglobus</name>
    <dbReference type="NCBI Taxonomy" id="114"/>
    <lineage>
        <taxon>Bacteria</taxon>
        <taxon>Pseudomonadati</taxon>
        <taxon>Planctomycetota</taxon>
        <taxon>Planctomycetia</taxon>
        <taxon>Gemmatales</taxon>
        <taxon>Gemmataceae</taxon>
        <taxon>Gemmata</taxon>
    </lineage>
</organism>